<keyword evidence="7" id="KW-0406">Ion transport</keyword>
<evidence type="ECO:0000256" key="6">
    <source>
        <dbReference type="ARBA" id="ARBA00023004"/>
    </source>
</evidence>
<keyword evidence="4" id="KW-0410">Iron transport</keyword>
<protein>
    <submittedName>
        <fullName evidence="15">TonB-dependent receptor</fullName>
    </submittedName>
</protein>
<evidence type="ECO:0000259" key="13">
    <source>
        <dbReference type="Pfam" id="PF00593"/>
    </source>
</evidence>
<feature type="domain" description="TonB-dependent receptor plug" evidence="14">
    <location>
        <begin position="87"/>
        <end position="195"/>
    </location>
</feature>
<dbReference type="EMBL" id="JBHRSV010000028">
    <property type="protein sequence ID" value="MFC2927252.1"/>
    <property type="molecule type" value="Genomic_DNA"/>
</dbReference>
<keyword evidence="10 11" id="KW-0998">Cell outer membrane</keyword>
<comment type="similarity">
    <text evidence="11 12">Belongs to the TonB-dependent receptor family.</text>
</comment>
<evidence type="ECO:0000256" key="10">
    <source>
        <dbReference type="ARBA" id="ARBA00023237"/>
    </source>
</evidence>
<keyword evidence="16" id="KW-1185">Reference proteome</keyword>
<dbReference type="SUPFAM" id="SSF56935">
    <property type="entry name" value="Porins"/>
    <property type="match status" value="1"/>
</dbReference>
<evidence type="ECO:0000259" key="14">
    <source>
        <dbReference type="Pfam" id="PF07715"/>
    </source>
</evidence>
<evidence type="ECO:0000256" key="2">
    <source>
        <dbReference type="ARBA" id="ARBA00022448"/>
    </source>
</evidence>
<accession>A0ABV7A112</accession>
<keyword evidence="2 11" id="KW-0813">Transport</keyword>
<dbReference type="InterPro" id="IPR039426">
    <property type="entry name" value="TonB-dep_rcpt-like"/>
</dbReference>
<evidence type="ECO:0000256" key="8">
    <source>
        <dbReference type="ARBA" id="ARBA00023077"/>
    </source>
</evidence>
<evidence type="ECO:0000313" key="15">
    <source>
        <dbReference type="EMBL" id="MFC2927252.1"/>
    </source>
</evidence>
<dbReference type="RefSeq" id="WP_343163241.1">
    <property type="nucleotide sequence ID" value="NZ_JBHRSV010000028.1"/>
</dbReference>
<dbReference type="PANTHER" id="PTHR32552:SF81">
    <property type="entry name" value="TONB-DEPENDENT OUTER MEMBRANE RECEPTOR"/>
    <property type="match status" value="1"/>
</dbReference>
<proteinExistence type="inferred from homology"/>
<evidence type="ECO:0000256" key="9">
    <source>
        <dbReference type="ARBA" id="ARBA00023136"/>
    </source>
</evidence>
<gene>
    <name evidence="15" type="ORF">ACFOOR_14185</name>
</gene>
<keyword evidence="8 12" id="KW-0798">TonB box</keyword>
<dbReference type="Proteomes" id="UP001595379">
    <property type="component" value="Unassembled WGS sequence"/>
</dbReference>
<comment type="caution">
    <text evidence="15">The sequence shown here is derived from an EMBL/GenBank/DDBJ whole genome shotgun (WGS) entry which is preliminary data.</text>
</comment>
<dbReference type="Pfam" id="PF07715">
    <property type="entry name" value="Plug"/>
    <property type="match status" value="1"/>
</dbReference>
<evidence type="ECO:0000256" key="1">
    <source>
        <dbReference type="ARBA" id="ARBA00004571"/>
    </source>
</evidence>
<evidence type="ECO:0000256" key="4">
    <source>
        <dbReference type="ARBA" id="ARBA00022496"/>
    </source>
</evidence>
<name>A0ABV7A112_9PROT</name>
<dbReference type="Gene3D" id="2.40.170.20">
    <property type="entry name" value="TonB-dependent receptor, beta-barrel domain"/>
    <property type="match status" value="2"/>
</dbReference>
<keyword evidence="3 11" id="KW-1134">Transmembrane beta strand</keyword>
<evidence type="ECO:0000313" key="16">
    <source>
        <dbReference type="Proteomes" id="UP001595379"/>
    </source>
</evidence>
<reference evidence="16" key="1">
    <citation type="journal article" date="2019" name="Int. J. Syst. Evol. Microbiol.">
        <title>The Global Catalogue of Microorganisms (GCM) 10K type strain sequencing project: providing services to taxonomists for standard genome sequencing and annotation.</title>
        <authorList>
            <consortium name="The Broad Institute Genomics Platform"/>
            <consortium name="The Broad Institute Genome Sequencing Center for Infectious Disease"/>
            <person name="Wu L."/>
            <person name="Ma J."/>
        </authorList>
    </citation>
    <scope>NUCLEOTIDE SEQUENCE [LARGE SCALE GENOMIC DNA]</scope>
    <source>
        <strain evidence="16">KCTC 52487</strain>
    </source>
</reference>
<dbReference type="PROSITE" id="PS52016">
    <property type="entry name" value="TONB_DEPENDENT_REC_3"/>
    <property type="match status" value="1"/>
</dbReference>
<comment type="subcellular location">
    <subcellularLocation>
        <location evidence="1 11">Cell outer membrane</location>
        <topology evidence="1 11">Multi-pass membrane protein</topology>
    </subcellularLocation>
</comment>
<dbReference type="Pfam" id="PF00593">
    <property type="entry name" value="TonB_dep_Rec_b-barrel"/>
    <property type="match status" value="1"/>
</dbReference>
<sequence>MGRISNVLHYKPVKLAQGYHAVAEGEDFMARNKKQNFRSHLMSEALLGACLAVPLLSGGAIAQETDEEVTRTRDVITVSATKREQTLQETPVAVSVIGAETIERAEIQDLSDLATLVPSLRVAQGSTAGNTNYYIRGFGNGSNAIGVEPSVAVFVDGVYRSRSSASVSDLPNLERVEVLRGPQTTLFGKNASAGVISLITRRPQFETMGNIEVSVGNYDSRRLAADITGPLTENLAYSLSGSLNQRGGYAEDLGTGEDYNQRNRWGVRGDLLFLANNDLEFRLIADYDEIDEICCIGTNLVNGPVGGVVMALGGQFVPEDPFSYQTYSSFAPTNEIVNSGISLQADYDLGFATLTSISARRRNESTTNFDPDFSSLDIFGQNLESFDIETFTHELRLTSNENDSRLAWLLGFYYFDESVAVENALTFGQDWRPLVSALAGGPTVLTSLESLVGVPQGTFAAAGQGTNEDMFQDNTAWNVFGTVDFNVTERLTATFGLNYTEDNKDVRINIENTDALSALNIDQLGYTATLAQLLARQGVNIADPRSVGPFIQMNPALYRQLQQSALDIAQSDNNPLSALRGVQILPPVLGFPNAVETGESNDSNTSVSFRLVYDVSDNINVYASYATGFKPTSWNLSRQTRPFASDFTTGNTIIDPVTRQPVFIPPSSPINDAGLNITNLRSGTRYAAPEESQVYELGIRGDFDTVQFSLTFFDQSIENFQTIVWTGDGFAFANAEEQSSTGLEIDLTWQPIDPLTLTFAGTFMDSVYDTFTNFGDGVDVSGQTPVGVADTQWSISGNYNFLVARMPAFVRADWQYVGSSPFFNDPDEVALMDGSGYTREQSIVNASAGLMTPAGIGISVWGRNLFDDESIVGAFPTLAQEGSISGFPNQPRTYGVTVRRTF</sequence>
<evidence type="ECO:0000256" key="7">
    <source>
        <dbReference type="ARBA" id="ARBA00023065"/>
    </source>
</evidence>
<evidence type="ECO:0000256" key="5">
    <source>
        <dbReference type="ARBA" id="ARBA00022692"/>
    </source>
</evidence>
<dbReference type="InterPro" id="IPR000531">
    <property type="entry name" value="Beta-barrel_TonB"/>
</dbReference>
<organism evidence="15 16">
    <name type="scientific">Hyphobacterium vulgare</name>
    <dbReference type="NCBI Taxonomy" id="1736751"/>
    <lineage>
        <taxon>Bacteria</taxon>
        <taxon>Pseudomonadati</taxon>
        <taxon>Pseudomonadota</taxon>
        <taxon>Alphaproteobacteria</taxon>
        <taxon>Maricaulales</taxon>
        <taxon>Maricaulaceae</taxon>
        <taxon>Hyphobacterium</taxon>
    </lineage>
</organism>
<keyword evidence="15" id="KW-0675">Receptor</keyword>
<evidence type="ECO:0000256" key="11">
    <source>
        <dbReference type="PROSITE-ProRule" id="PRU01360"/>
    </source>
</evidence>
<feature type="domain" description="TonB-dependent receptor-like beta-barrel" evidence="13">
    <location>
        <begin position="321"/>
        <end position="865"/>
    </location>
</feature>
<dbReference type="InterPro" id="IPR012910">
    <property type="entry name" value="Plug_dom"/>
</dbReference>
<evidence type="ECO:0000256" key="12">
    <source>
        <dbReference type="RuleBase" id="RU003357"/>
    </source>
</evidence>
<evidence type="ECO:0000256" key="3">
    <source>
        <dbReference type="ARBA" id="ARBA00022452"/>
    </source>
</evidence>
<dbReference type="PANTHER" id="PTHR32552">
    <property type="entry name" value="FERRICHROME IRON RECEPTOR-RELATED"/>
    <property type="match status" value="1"/>
</dbReference>
<keyword evidence="5 11" id="KW-0812">Transmembrane</keyword>
<keyword evidence="9 11" id="KW-0472">Membrane</keyword>
<dbReference type="InterPro" id="IPR036942">
    <property type="entry name" value="Beta-barrel_TonB_sf"/>
</dbReference>
<keyword evidence="6" id="KW-0408">Iron</keyword>